<feature type="region of interest" description="Disordered" evidence="1">
    <location>
        <begin position="458"/>
        <end position="573"/>
    </location>
</feature>
<dbReference type="InterPro" id="IPR058559">
    <property type="entry name" value="PRM_STIL"/>
</dbReference>
<evidence type="ECO:0000259" key="3">
    <source>
        <dbReference type="Pfam" id="PF25775"/>
    </source>
</evidence>
<feature type="compositionally biased region" description="Low complexity" evidence="1">
    <location>
        <begin position="838"/>
        <end position="857"/>
    </location>
</feature>
<accession>A0AAN8M9A6</accession>
<proteinExistence type="predicted"/>
<gene>
    <name evidence="4" type="ORF">J4Q44_G00096680</name>
</gene>
<reference evidence="4 5" key="1">
    <citation type="submission" date="2021-04" db="EMBL/GenBank/DDBJ databases">
        <authorList>
            <person name="De Guttry C."/>
            <person name="Zahm M."/>
            <person name="Klopp C."/>
            <person name="Cabau C."/>
            <person name="Louis A."/>
            <person name="Berthelot C."/>
            <person name="Parey E."/>
            <person name="Roest Crollius H."/>
            <person name="Montfort J."/>
            <person name="Robinson-Rechavi M."/>
            <person name="Bucao C."/>
            <person name="Bouchez O."/>
            <person name="Gislard M."/>
            <person name="Lluch J."/>
            <person name="Milhes M."/>
            <person name="Lampietro C."/>
            <person name="Lopez Roques C."/>
            <person name="Donnadieu C."/>
            <person name="Braasch I."/>
            <person name="Desvignes T."/>
            <person name="Postlethwait J."/>
            <person name="Bobe J."/>
            <person name="Wedekind C."/>
            <person name="Guiguen Y."/>
        </authorList>
    </citation>
    <scope>NUCLEOTIDE SEQUENCE [LARGE SCALE GENOMIC DNA]</scope>
    <source>
        <strain evidence="4">Cs_M1</strain>
        <tissue evidence="4">Blood</tissue>
    </source>
</reference>
<name>A0AAN8M9A6_9TELE</name>
<protein>
    <recommendedName>
        <fullName evidence="6">SCL-interrupting locus protein</fullName>
    </recommendedName>
</protein>
<dbReference type="PANTHER" id="PTHR15128">
    <property type="entry name" value="TAL1 SCL INTERRUPTING LOCUS"/>
    <property type="match status" value="1"/>
</dbReference>
<evidence type="ECO:0008006" key="6">
    <source>
        <dbReference type="Google" id="ProtNLM"/>
    </source>
</evidence>
<dbReference type="GO" id="GO:0031023">
    <property type="term" value="P:microtubule organizing center organization"/>
    <property type="evidence" value="ECO:0007669"/>
    <property type="project" value="TreeGrafter"/>
</dbReference>
<dbReference type="GO" id="GO:0007224">
    <property type="term" value="P:smoothened signaling pathway"/>
    <property type="evidence" value="ECO:0007669"/>
    <property type="project" value="TreeGrafter"/>
</dbReference>
<dbReference type="PANTHER" id="PTHR15128:SF0">
    <property type="entry name" value="SCL-INTERRUPTING LOCUS PROTEIN"/>
    <property type="match status" value="1"/>
</dbReference>
<dbReference type="InterPro" id="IPR026123">
    <property type="entry name" value="STIL"/>
</dbReference>
<dbReference type="Pfam" id="PF15253">
    <property type="entry name" value="STIL_N"/>
    <property type="match status" value="1"/>
</dbReference>
<dbReference type="GO" id="GO:0071539">
    <property type="term" value="P:protein localization to centrosome"/>
    <property type="evidence" value="ECO:0007669"/>
    <property type="project" value="TreeGrafter"/>
</dbReference>
<feature type="compositionally biased region" description="Polar residues" evidence="1">
    <location>
        <begin position="1041"/>
        <end position="1051"/>
    </location>
</feature>
<feature type="compositionally biased region" description="Low complexity" evidence="1">
    <location>
        <begin position="549"/>
        <end position="569"/>
    </location>
</feature>
<dbReference type="InterPro" id="IPR057655">
    <property type="entry name" value="STIL_CC"/>
</dbReference>
<feature type="compositionally biased region" description="Basic and acidic residues" evidence="1">
    <location>
        <begin position="828"/>
        <end position="837"/>
    </location>
</feature>
<feature type="region of interest" description="Disordered" evidence="1">
    <location>
        <begin position="586"/>
        <end position="629"/>
    </location>
</feature>
<dbReference type="EMBL" id="JAGTTL010000007">
    <property type="protein sequence ID" value="KAK6320561.1"/>
    <property type="molecule type" value="Genomic_DNA"/>
</dbReference>
<dbReference type="Proteomes" id="UP001356427">
    <property type="component" value="Unassembled WGS sequence"/>
</dbReference>
<feature type="region of interest" description="Disordered" evidence="1">
    <location>
        <begin position="1030"/>
        <end position="1051"/>
    </location>
</feature>
<evidence type="ECO:0000259" key="2">
    <source>
        <dbReference type="Pfam" id="PF15253"/>
    </source>
</evidence>
<keyword evidence="5" id="KW-1185">Reference proteome</keyword>
<evidence type="ECO:0000313" key="4">
    <source>
        <dbReference type="EMBL" id="KAK6320561.1"/>
    </source>
</evidence>
<dbReference type="GO" id="GO:0007052">
    <property type="term" value="P:mitotic spindle organization"/>
    <property type="evidence" value="ECO:0007669"/>
    <property type="project" value="TreeGrafter"/>
</dbReference>
<evidence type="ECO:0000256" key="1">
    <source>
        <dbReference type="SAM" id="MobiDB-lite"/>
    </source>
</evidence>
<dbReference type="InterPro" id="IPR057731">
    <property type="entry name" value="STIL_N"/>
</dbReference>
<dbReference type="GO" id="GO:0005815">
    <property type="term" value="C:microtubule organizing center"/>
    <property type="evidence" value="ECO:0007669"/>
    <property type="project" value="TreeGrafter"/>
</dbReference>
<feature type="region of interest" description="Disordered" evidence="1">
    <location>
        <begin position="406"/>
        <end position="441"/>
    </location>
</feature>
<feature type="region of interest" description="Disordered" evidence="1">
    <location>
        <begin position="816"/>
        <end position="888"/>
    </location>
</feature>
<dbReference type="Pfam" id="PF26399">
    <property type="entry name" value="PRM_STIL"/>
    <property type="match status" value="1"/>
</dbReference>
<comment type="caution">
    <text evidence="4">The sequence shown here is derived from an EMBL/GenBank/DDBJ whole genome shotgun (WGS) entry which is preliminary data.</text>
</comment>
<dbReference type="Pfam" id="PF25775">
    <property type="entry name" value="CC_STIL"/>
    <property type="match status" value="1"/>
</dbReference>
<feature type="compositionally biased region" description="Polar residues" evidence="1">
    <location>
        <begin position="944"/>
        <end position="953"/>
    </location>
</feature>
<feature type="domain" description="STIL N-terminal" evidence="2">
    <location>
        <begin position="47"/>
        <end position="392"/>
    </location>
</feature>
<feature type="domain" description="STIL coiled coil region" evidence="3">
    <location>
        <begin position="748"/>
        <end position="776"/>
    </location>
</feature>
<sequence length="1280" mass="139474">MSVQVNLRGLPSHVLASVYKPENLKMARRSSENALTALTFTKSKLAVWDPTPNGDVVSLHLSYYRNPRLLLVENVLRLAHRHARQSNKPQFCCYLLGTIAVDSDEEGVTLTLDRFDPGREQPGSSGKVPTALMPGDVLVLCVFGTQGVAATDTMVHSAEDFHISFKMLQHCCSTRESLDLSKLLALRAHLGCSQQADSLGFCLRWAAVTPGNTLDAVPIRPVLIIPTALARNLSGPTSLTQPLHSSANHKRGFLTMDQSRKLLLVLESDPKAYTLPLVGLWLSGVNHISNPQVWAWCLRYLFSSSLQDKVTSESGAFLVVLYSLTHREPEFYQVQPCSGQQQDMTFQLLTSTESLTLYKNVEESEGRTLQFELSAESQNHEAEFFRELVSRASFISPAVVAVSPQNRLSISDHDSGVEDEDLSPRPSPNPHPLTQQTKRVHPSVPELSLVMDCSFLDGQTMGTPHPPLSALQPRGSSPPSHQLHPGATRPPGQGPTTLSGPPPIRKPLTPAMDPQGKGSRGSPFTPGQQPPPLRPPSSGRKSAPLQFGKTSTSSSSSSSSSSPKTCSSPNGSVHQARQFHQVLGPLSHKGASSVGPPPRPRHSPGHPPTLAPMPTHQQPPVHLKHFHSTPNPNMNQPCGCCSFQPHDHVTPLYHPNYWQGASGTHNSPDRHFCSISDSNCPTSQLSPSHQTHPHHNPVCHPGGPHLHHFTTQGPCLELPAPVCQNQCCQAQSAKSLSPLDGPMGLLPSDAYRILVDQDRQLKLLQAQIQKLLAAQGKGGSISTEQAAMQTHTSPGQPTKRNVSIAVGTGASLFWGNPIDAPACDEDERQQPEWHTDRGPGAADGSRSSSGRNSGSASLTHSRHVDGTEEESGGSEGHVPGTPSNQSMHQRIQSAFGDGSFQSPVLGESASMYYQSQSPQRDNTKSQETRAVKDDQRFYQDLLGQVNSRLQGSVNEEEDEEEQDRRISYPQQQKHCLSPRRVSHSQSQQSSPSPVPLRSRRPEPREQPPGGKDQVLHATLRQLQQLGVNVDLDSADPGGKATRSSMESSSTLAGINPEAVISRLTLLESTGTSMWGPSGSVDLSLEANAIALRYLSDQQLSRLSMGGGQQPPRALPRFSPCTLLSEKPGAEKITVGLSCILSPNMSFATRKYMRRYGLIEEGSGSEEEMGYTVQFHVQQEQVGQGERERKCLVLKNITNELPHCKPVHPQAPHADSQSQLLRDLRPKMPLLARGAKQHSDKENGAKRQPSLGEMQRECPQPEGSMGHFLDLNRLRQLPKLF</sequence>
<organism evidence="4 5">
    <name type="scientific">Coregonus suidteri</name>
    <dbReference type="NCBI Taxonomy" id="861788"/>
    <lineage>
        <taxon>Eukaryota</taxon>
        <taxon>Metazoa</taxon>
        <taxon>Chordata</taxon>
        <taxon>Craniata</taxon>
        <taxon>Vertebrata</taxon>
        <taxon>Euteleostomi</taxon>
        <taxon>Actinopterygii</taxon>
        <taxon>Neopterygii</taxon>
        <taxon>Teleostei</taxon>
        <taxon>Protacanthopterygii</taxon>
        <taxon>Salmoniformes</taxon>
        <taxon>Salmonidae</taxon>
        <taxon>Coregoninae</taxon>
        <taxon>Coregonus</taxon>
    </lineage>
</organism>
<feature type="region of interest" description="Disordered" evidence="1">
    <location>
        <begin position="944"/>
        <end position="1012"/>
    </location>
</feature>
<feature type="region of interest" description="Disordered" evidence="1">
    <location>
        <begin position="1232"/>
        <end position="1266"/>
    </location>
</feature>
<evidence type="ECO:0000313" key="5">
    <source>
        <dbReference type="Proteomes" id="UP001356427"/>
    </source>
</evidence>
<dbReference type="AlphaFoldDB" id="A0AAN8M9A6"/>
<feature type="region of interest" description="Disordered" evidence="1">
    <location>
        <begin position="782"/>
        <end position="801"/>
    </location>
</feature>